<proteinExistence type="predicted"/>
<dbReference type="Proteomes" id="UP001066276">
    <property type="component" value="Chromosome 5"/>
</dbReference>
<gene>
    <name evidence="2" type="ORF">NDU88_009548</name>
</gene>
<dbReference type="EMBL" id="JANPWB010000009">
    <property type="protein sequence ID" value="KAJ1156831.1"/>
    <property type="molecule type" value="Genomic_DNA"/>
</dbReference>
<reference evidence="2" key="1">
    <citation type="journal article" date="2022" name="bioRxiv">
        <title>Sequencing and chromosome-scale assembly of the giantPleurodeles waltlgenome.</title>
        <authorList>
            <person name="Brown T."/>
            <person name="Elewa A."/>
            <person name="Iarovenko S."/>
            <person name="Subramanian E."/>
            <person name="Araus A.J."/>
            <person name="Petzold A."/>
            <person name="Susuki M."/>
            <person name="Suzuki K.-i.T."/>
            <person name="Hayashi T."/>
            <person name="Toyoda A."/>
            <person name="Oliveira C."/>
            <person name="Osipova E."/>
            <person name="Leigh N.D."/>
            <person name="Simon A."/>
            <person name="Yun M.H."/>
        </authorList>
    </citation>
    <scope>NUCLEOTIDE SEQUENCE</scope>
    <source>
        <strain evidence="2">20211129_DDA</strain>
        <tissue evidence="2">Liver</tissue>
    </source>
</reference>
<feature type="compositionally biased region" description="Polar residues" evidence="1">
    <location>
        <begin position="328"/>
        <end position="345"/>
    </location>
</feature>
<evidence type="ECO:0000313" key="2">
    <source>
        <dbReference type="EMBL" id="KAJ1156831.1"/>
    </source>
</evidence>
<feature type="region of interest" description="Disordered" evidence="1">
    <location>
        <begin position="320"/>
        <end position="357"/>
    </location>
</feature>
<evidence type="ECO:0000256" key="1">
    <source>
        <dbReference type="SAM" id="MobiDB-lite"/>
    </source>
</evidence>
<accession>A0AAV7RVJ4</accession>
<sequence length="357" mass="38004">MAAGSAWPQLLQTLQSTVLALNYHSDKLDVKVDLLKTLASYVAGIDKKIENLNQLITRPQTSSNYVEPTCCCSKIIESLSSLPTFLSVVVCEIKRLSSAPVPSVLAPNLSDPSDLVRELTQRKTLDKFCPAKSVTSINFPLSAVTGALEFVTEAKGASTSSLSPELEPVVPACSHFPCMPAQPALVQPTPSGADSVAQPLLSKREKKRLCKQQNSRRSQPPQGPSTNVQLLARPELQQPLQLQGVPRATLPSNSLQIEPVNVPSVGTTAQEAESPFKDHLVLAEKGNFGNVSVLVALHWGSGGPARPAVTLSVSKTVHRNTDGDVLDSSPTNSSKLPSVNRSSFPASLPPSLRTISA</sequence>
<protein>
    <submittedName>
        <fullName evidence="2">Uncharacterized protein</fullName>
    </submittedName>
</protein>
<dbReference type="AlphaFoldDB" id="A0AAV7RVJ4"/>
<organism evidence="2 3">
    <name type="scientific">Pleurodeles waltl</name>
    <name type="common">Iberian ribbed newt</name>
    <dbReference type="NCBI Taxonomy" id="8319"/>
    <lineage>
        <taxon>Eukaryota</taxon>
        <taxon>Metazoa</taxon>
        <taxon>Chordata</taxon>
        <taxon>Craniata</taxon>
        <taxon>Vertebrata</taxon>
        <taxon>Euteleostomi</taxon>
        <taxon>Amphibia</taxon>
        <taxon>Batrachia</taxon>
        <taxon>Caudata</taxon>
        <taxon>Salamandroidea</taxon>
        <taxon>Salamandridae</taxon>
        <taxon>Pleurodelinae</taxon>
        <taxon>Pleurodeles</taxon>
    </lineage>
</organism>
<feature type="compositionally biased region" description="Polar residues" evidence="1">
    <location>
        <begin position="211"/>
        <end position="227"/>
    </location>
</feature>
<evidence type="ECO:0000313" key="3">
    <source>
        <dbReference type="Proteomes" id="UP001066276"/>
    </source>
</evidence>
<feature type="region of interest" description="Disordered" evidence="1">
    <location>
        <begin position="206"/>
        <end position="227"/>
    </location>
</feature>
<name>A0AAV7RVJ4_PLEWA</name>
<comment type="caution">
    <text evidence="2">The sequence shown here is derived from an EMBL/GenBank/DDBJ whole genome shotgun (WGS) entry which is preliminary data.</text>
</comment>
<keyword evidence="3" id="KW-1185">Reference proteome</keyword>